<name>A0A1G2S5A6_9BACT</name>
<comment type="catalytic activity">
    <reaction evidence="15">
        <text>tRNA(Met) + L-methionine + ATP = L-methionyl-tRNA(Met) + AMP + diphosphate</text>
        <dbReference type="Rhea" id="RHEA:13481"/>
        <dbReference type="Rhea" id="RHEA-COMP:9667"/>
        <dbReference type="Rhea" id="RHEA-COMP:9698"/>
        <dbReference type="ChEBI" id="CHEBI:30616"/>
        <dbReference type="ChEBI" id="CHEBI:33019"/>
        <dbReference type="ChEBI" id="CHEBI:57844"/>
        <dbReference type="ChEBI" id="CHEBI:78442"/>
        <dbReference type="ChEBI" id="CHEBI:78530"/>
        <dbReference type="ChEBI" id="CHEBI:456215"/>
        <dbReference type="EC" id="6.1.1.10"/>
    </reaction>
</comment>
<keyword evidence="10" id="KW-0067">ATP-binding</keyword>
<comment type="function">
    <text evidence="1">Is required not only for elongation of protein synthesis but also for the initiation of all mRNA translation through initiator tRNA(fMet) aminoacylation.</text>
</comment>
<evidence type="ECO:0000313" key="18">
    <source>
        <dbReference type="EMBL" id="OHA79752.1"/>
    </source>
</evidence>
<evidence type="ECO:0000259" key="17">
    <source>
        <dbReference type="PROSITE" id="PS50886"/>
    </source>
</evidence>
<sequence length="119" mass="12861">MDKKPTITIDDFAKLDIRVGKIIAAEKIPDTDKLIKFSVDLGEEAPRQILSGIAEHFPDPLTLVGKLVPVITNLAPRTIRGHESNGMIMYAVGLPGQGEGENFTTLEPGKEIAVGTLVR</sequence>
<evidence type="ECO:0000256" key="6">
    <source>
        <dbReference type="ARBA" id="ARBA00022490"/>
    </source>
</evidence>
<dbReference type="InterPro" id="IPR004495">
    <property type="entry name" value="Met-tRNA-synth_bsu_C"/>
</dbReference>
<keyword evidence="6" id="KW-0963">Cytoplasm</keyword>
<keyword evidence="12" id="KW-0648">Protein biosynthesis</keyword>
<evidence type="ECO:0000256" key="7">
    <source>
        <dbReference type="ARBA" id="ARBA00022555"/>
    </source>
</evidence>
<evidence type="ECO:0000256" key="3">
    <source>
        <dbReference type="ARBA" id="ARBA00011738"/>
    </source>
</evidence>
<evidence type="ECO:0000256" key="1">
    <source>
        <dbReference type="ARBA" id="ARBA00003314"/>
    </source>
</evidence>
<reference evidence="18 19" key="1">
    <citation type="journal article" date="2016" name="Nat. Commun.">
        <title>Thousands of microbial genomes shed light on interconnected biogeochemical processes in an aquifer system.</title>
        <authorList>
            <person name="Anantharaman K."/>
            <person name="Brown C.T."/>
            <person name="Hug L.A."/>
            <person name="Sharon I."/>
            <person name="Castelle C.J."/>
            <person name="Probst A.J."/>
            <person name="Thomas B.C."/>
            <person name="Singh A."/>
            <person name="Wilkins M.J."/>
            <person name="Karaoz U."/>
            <person name="Brodie E.L."/>
            <person name="Williams K.H."/>
            <person name="Hubbard S.S."/>
            <person name="Banfield J.F."/>
        </authorList>
    </citation>
    <scope>NUCLEOTIDE SEQUENCE [LARGE SCALE GENOMIC DNA]</scope>
</reference>
<feature type="domain" description="TRNA-binding" evidence="17">
    <location>
        <begin position="11"/>
        <end position="119"/>
    </location>
</feature>
<comment type="caution">
    <text evidence="18">The sequence shown here is derived from an EMBL/GenBank/DDBJ whole genome shotgun (WGS) entry which is preliminary data.</text>
</comment>
<keyword evidence="11 16" id="KW-0694">RNA-binding</keyword>
<evidence type="ECO:0000256" key="8">
    <source>
        <dbReference type="ARBA" id="ARBA00022598"/>
    </source>
</evidence>
<organism evidence="18 19">
    <name type="scientific">Candidatus Yonathbacteria bacterium RIFCSPHIGHO2_01_FULL_51_10</name>
    <dbReference type="NCBI Taxonomy" id="1802723"/>
    <lineage>
        <taxon>Bacteria</taxon>
        <taxon>Candidatus Yonathiibacteriota</taxon>
    </lineage>
</organism>
<dbReference type="PANTHER" id="PTHR11586">
    <property type="entry name" value="TRNA-AMINOACYLATION COFACTOR ARC1 FAMILY MEMBER"/>
    <property type="match status" value="1"/>
</dbReference>
<proteinExistence type="predicted"/>
<keyword evidence="13" id="KW-0030">Aminoacyl-tRNA synthetase</keyword>
<dbReference type="CDD" id="cd02800">
    <property type="entry name" value="tRNA_bind_EcMetRS_like"/>
    <property type="match status" value="1"/>
</dbReference>
<evidence type="ECO:0000256" key="2">
    <source>
        <dbReference type="ARBA" id="ARBA00004496"/>
    </source>
</evidence>
<keyword evidence="9" id="KW-0547">Nucleotide-binding</keyword>
<comment type="subcellular location">
    <subcellularLocation>
        <location evidence="2">Cytoplasm</location>
    </subcellularLocation>
</comment>
<evidence type="ECO:0000256" key="11">
    <source>
        <dbReference type="ARBA" id="ARBA00022884"/>
    </source>
</evidence>
<protein>
    <recommendedName>
        <fullName evidence="5">Methionine--tRNA ligase</fullName>
        <ecNumber evidence="4">6.1.1.10</ecNumber>
    </recommendedName>
    <alternativeName>
        <fullName evidence="14">Methionyl-tRNA synthetase</fullName>
    </alternativeName>
</protein>
<dbReference type="GO" id="GO:0000049">
    <property type="term" value="F:tRNA binding"/>
    <property type="evidence" value="ECO:0007669"/>
    <property type="project" value="UniProtKB-UniRule"/>
</dbReference>
<keyword evidence="7 16" id="KW-0820">tRNA-binding</keyword>
<comment type="subunit">
    <text evidence="3">Homodimer.</text>
</comment>
<dbReference type="Proteomes" id="UP000176997">
    <property type="component" value="Unassembled WGS sequence"/>
</dbReference>
<evidence type="ECO:0000256" key="13">
    <source>
        <dbReference type="ARBA" id="ARBA00023146"/>
    </source>
</evidence>
<dbReference type="EC" id="6.1.1.10" evidence="4"/>
<evidence type="ECO:0000256" key="15">
    <source>
        <dbReference type="ARBA" id="ARBA00047364"/>
    </source>
</evidence>
<gene>
    <name evidence="18" type="ORF">A2675_04035</name>
</gene>
<evidence type="ECO:0000256" key="5">
    <source>
        <dbReference type="ARBA" id="ARBA00018753"/>
    </source>
</evidence>
<dbReference type="InterPro" id="IPR012340">
    <property type="entry name" value="NA-bd_OB-fold"/>
</dbReference>
<dbReference type="FunFam" id="2.40.50.140:FF:000042">
    <property type="entry name" value="Methionine--tRNA ligase"/>
    <property type="match status" value="1"/>
</dbReference>
<dbReference type="GO" id="GO:0005737">
    <property type="term" value="C:cytoplasm"/>
    <property type="evidence" value="ECO:0007669"/>
    <property type="project" value="UniProtKB-SubCell"/>
</dbReference>
<dbReference type="PANTHER" id="PTHR11586:SF37">
    <property type="entry name" value="TRNA-BINDING DOMAIN-CONTAINING PROTEIN"/>
    <property type="match status" value="1"/>
</dbReference>
<dbReference type="Pfam" id="PF01588">
    <property type="entry name" value="tRNA_bind"/>
    <property type="match status" value="1"/>
</dbReference>
<dbReference type="SUPFAM" id="SSF50249">
    <property type="entry name" value="Nucleic acid-binding proteins"/>
    <property type="match status" value="1"/>
</dbReference>
<evidence type="ECO:0000313" key="19">
    <source>
        <dbReference type="Proteomes" id="UP000176997"/>
    </source>
</evidence>
<dbReference type="EMBL" id="MHUS01000043">
    <property type="protein sequence ID" value="OHA79752.1"/>
    <property type="molecule type" value="Genomic_DNA"/>
</dbReference>
<dbReference type="GO" id="GO:0005524">
    <property type="term" value="F:ATP binding"/>
    <property type="evidence" value="ECO:0007669"/>
    <property type="project" value="UniProtKB-KW"/>
</dbReference>
<dbReference type="STRING" id="1802723.A2675_04035"/>
<evidence type="ECO:0000256" key="4">
    <source>
        <dbReference type="ARBA" id="ARBA00012838"/>
    </source>
</evidence>
<evidence type="ECO:0000256" key="9">
    <source>
        <dbReference type="ARBA" id="ARBA00022741"/>
    </source>
</evidence>
<dbReference type="PROSITE" id="PS50886">
    <property type="entry name" value="TRBD"/>
    <property type="match status" value="1"/>
</dbReference>
<evidence type="ECO:0000256" key="10">
    <source>
        <dbReference type="ARBA" id="ARBA00022840"/>
    </source>
</evidence>
<dbReference type="Gene3D" id="2.40.50.140">
    <property type="entry name" value="Nucleic acid-binding proteins"/>
    <property type="match status" value="1"/>
</dbReference>
<dbReference type="InterPro" id="IPR002547">
    <property type="entry name" value="tRNA-bd_dom"/>
</dbReference>
<evidence type="ECO:0000256" key="16">
    <source>
        <dbReference type="PROSITE-ProRule" id="PRU00209"/>
    </source>
</evidence>
<dbReference type="GO" id="GO:0004825">
    <property type="term" value="F:methionine-tRNA ligase activity"/>
    <property type="evidence" value="ECO:0007669"/>
    <property type="project" value="UniProtKB-EC"/>
</dbReference>
<dbReference type="AlphaFoldDB" id="A0A1G2S5A6"/>
<dbReference type="InterPro" id="IPR051270">
    <property type="entry name" value="Tyrosine-tRNA_ligase_regulator"/>
</dbReference>
<evidence type="ECO:0000256" key="14">
    <source>
        <dbReference type="ARBA" id="ARBA00030904"/>
    </source>
</evidence>
<keyword evidence="8" id="KW-0436">Ligase</keyword>
<dbReference type="GO" id="GO:0006431">
    <property type="term" value="P:methionyl-tRNA aminoacylation"/>
    <property type="evidence" value="ECO:0007669"/>
    <property type="project" value="InterPro"/>
</dbReference>
<accession>A0A1G2S5A6</accession>
<evidence type="ECO:0000256" key="12">
    <source>
        <dbReference type="ARBA" id="ARBA00022917"/>
    </source>
</evidence>